<feature type="region of interest" description="Disordered" evidence="1">
    <location>
        <begin position="336"/>
        <end position="359"/>
    </location>
</feature>
<proteinExistence type="predicted"/>
<dbReference type="PANTHER" id="PTHR13422:SF12">
    <property type="entry name" value="SIN3-HDAC COMPLEX-ASSOCIATED FACTOR"/>
    <property type="match status" value="1"/>
</dbReference>
<dbReference type="PANTHER" id="PTHR13422">
    <property type="entry name" value="SIN3-HDAC COMPLEX-ASSOCIATED FACTOR"/>
    <property type="match status" value="1"/>
</dbReference>
<feature type="region of interest" description="Disordered" evidence="1">
    <location>
        <begin position="508"/>
        <end position="527"/>
    </location>
</feature>
<dbReference type="GO" id="GO:0030336">
    <property type="term" value="P:negative regulation of cell migration"/>
    <property type="evidence" value="ECO:0007669"/>
    <property type="project" value="TreeGrafter"/>
</dbReference>
<dbReference type="Pfam" id="PF15396">
    <property type="entry name" value="FAM60A"/>
    <property type="match status" value="1"/>
</dbReference>
<organism evidence="2">
    <name type="scientific">Schistocephalus solidus</name>
    <name type="common">Tapeworm</name>
    <dbReference type="NCBI Taxonomy" id="70667"/>
    <lineage>
        <taxon>Eukaryota</taxon>
        <taxon>Metazoa</taxon>
        <taxon>Spiralia</taxon>
        <taxon>Lophotrochozoa</taxon>
        <taxon>Platyhelminthes</taxon>
        <taxon>Cestoda</taxon>
        <taxon>Eucestoda</taxon>
        <taxon>Diphyllobothriidea</taxon>
        <taxon>Diphyllobothriidae</taxon>
        <taxon>Schistocephalus</taxon>
    </lineage>
</organism>
<protein>
    <submittedName>
        <fullName evidence="2">Protein FAM60A</fullName>
    </submittedName>
</protein>
<dbReference type="InterPro" id="IPR026065">
    <property type="entry name" value="FAM60A"/>
</dbReference>
<feature type="region of interest" description="Disordered" evidence="1">
    <location>
        <begin position="129"/>
        <end position="151"/>
    </location>
</feature>
<accession>A0A0X3NXR0</accession>
<reference evidence="2" key="1">
    <citation type="submission" date="2016-01" db="EMBL/GenBank/DDBJ databases">
        <title>Reference transcriptome for the parasite Schistocephalus solidus: insights into the molecular evolution of parasitism.</title>
        <authorList>
            <person name="Hebert F.O."/>
            <person name="Grambauer S."/>
            <person name="Barber I."/>
            <person name="Landry C.R."/>
            <person name="Aubin-Horth N."/>
        </authorList>
    </citation>
    <scope>NUCLEOTIDE SEQUENCE</scope>
</reference>
<evidence type="ECO:0000256" key="1">
    <source>
        <dbReference type="SAM" id="MobiDB-lite"/>
    </source>
</evidence>
<dbReference type="AlphaFoldDB" id="A0A0X3NXR0"/>
<name>A0A0X3NXR0_SCHSO</name>
<feature type="compositionally biased region" description="Low complexity" evidence="1">
    <location>
        <begin position="236"/>
        <end position="266"/>
    </location>
</feature>
<feature type="region of interest" description="Disordered" evidence="1">
    <location>
        <begin position="393"/>
        <end position="414"/>
    </location>
</feature>
<dbReference type="GO" id="GO:0070822">
    <property type="term" value="C:Sin3-type complex"/>
    <property type="evidence" value="ECO:0007669"/>
    <property type="project" value="TreeGrafter"/>
</dbReference>
<evidence type="ECO:0000313" key="2">
    <source>
        <dbReference type="EMBL" id="JAP40472.1"/>
    </source>
</evidence>
<sequence>MSGRGSGGGSGRAHFRSSAGCCICGTKSSSSRFTASQRYAEHFVACFGSSAAQRSGDLCNACVLCVKRWIQRGKRPGLFVQVLDSKRGPGPKHMKEITKRARRREARAAVSQLSQFSCSSTIAKHHPLAFRQQQQQQQQQHHHHHQSGSVGHPARWADLGCTVGIGTCVAVDGVCPQLVATGSSRCCLLSSPASQSFTEGATMTRAAAARQLEAANALAAADCLADFCGSPQSSSHSTITTTSTPNSIITNGGNTTNPGSNCNSGGRKSVVSGQPTCGKSALAGGVHCSARRCSCACCASTRSSVSSGYYSKAGFLESSCLSDAWSISDDGFHFDFSSEFRPPPPPSTNGTSGNSNMRTTRAGGLQAAAAAAAAAAGVRSSSPSVNFVGNGVAGGDASSTASSTPPSTPRRYNRRVQLRPIKMTDSDEVNALLRQIMETNSQAINFDPREMHMAVQRELRLRNRTVNTGGTISSGSTSLSGCCSSSLGYSSEFSSVENCSVEGNPLLTLSPSTASAAVPTTTRSRRS</sequence>
<gene>
    <name evidence="2" type="primary">FA60A</name>
    <name evidence="2" type="ORF">TR149314</name>
</gene>
<dbReference type="EMBL" id="GEEE01022753">
    <property type="protein sequence ID" value="JAP40472.1"/>
    <property type="molecule type" value="Transcribed_RNA"/>
</dbReference>
<feature type="region of interest" description="Disordered" evidence="1">
    <location>
        <begin position="236"/>
        <end position="267"/>
    </location>
</feature>